<dbReference type="Proteomes" id="UP000587524">
    <property type="component" value="Unassembled WGS sequence"/>
</dbReference>
<protein>
    <recommendedName>
        <fullName evidence="3">Transposase</fullName>
    </recommendedName>
</protein>
<evidence type="ECO:0008006" key="3">
    <source>
        <dbReference type="Google" id="ProtNLM"/>
    </source>
</evidence>
<organism evidence="1 2">
    <name type="scientific">Aminobacter ciceronei</name>
    <dbReference type="NCBI Taxonomy" id="150723"/>
    <lineage>
        <taxon>Bacteria</taxon>
        <taxon>Pseudomonadati</taxon>
        <taxon>Pseudomonadota</taxon>
        <taxon>Alphaproteobacteria</taxon>
        <taxon>Hyphomicrobiales</taxon>
        <taxon>Phyllobacteriaceae</taxon>
        <taxon>Aminobacter</taxon>
    </lineage>
</organism>
<gene>
    <name evidence="1" type="ORF">HNQ97_005170</name>
</gene>
<accession>A0ABR6CDN4</accession>
<dbReference type="EMBL" id="JACJHZ010000030">
    <property type="protein sequence ID" value="MBA9023148.1"/>
    <property type="molecule type" value="Genomic_DNA"/>
</dbReference>
<sequence>MSQRVPGAARQVPRHVSTNQQLGLKKLCKKLDRNSLESFQTIDTATLLAEIALTFDGARLL</sequence>
<keyword evidence="2" id="KW-1185">Reference proteome</keyword>
<proteinExistence type="predicted"/>
<evidence type="ECO:0000313" key="1">
    <source>
        <dbReference type="EMBL" id="MBA9023148.1"/>
    </source>
</evidence>
<comment type="caution">
    <text evidence="1">The sequence shown here is derived from an EMBL/GenBank/DDBJ whole genome shotgun (WGS) entry which is preliminary data.</text>
</comment>
<evidence type="ECO:0000313" key="2">
    <source>
        <dbReference type="Proteomes" id="UP000587524"/>
    </source>
</evidence>
<reference evidence="1 2" key="1">
    <citation type="submission" date="2020-08" db="EMBL/GenBank/DDBJ databases">
        <title>Genomic Encyclopedia of Type Strains, Phase IV (KMG-IV): sequencing the most valuable type-strain genomes for metagenomic binning, comparative biology and taxonomic classification.</title>
        <authorList>
            <person name="Goeker M."/>
        </authorList>
    </citation>
    <scope>NUCLEOTIDE SEQUENCE [LARGE SCALE GENOMIC DNA]</scope>
    <source>
        <strain evidence="1 2">DSM 17455</strain>
    </source>
</reference>
<name>A0ABR6CDN4_9HYPH</name>
<dbReference type="RefSeq" id="WP_154385892.1">
    <property type="nucleotide sequence ID" value="NZ_JACJHY010000030.1"/>
</dbReference>